<proteinExistence type="predicted"/>
<accession>A0ABY8TTH9</accession>
<sequence>MKGELIGRKALATTMLDKVYGKTQSKVEGFLQEQKYVATSTDTWSSSHNAGAHVLNYFNCKALIRDGAVRDAEDFAAYVKWLDSLNDEEEQEKQQQQQQQQEQQ</sequence>
<evidence type="ECO:0008006" key="4">
    <source>
        <dbReference type="Google" id="ProtNLM"/>
    </source>
</evidence>
<dbReference type="EMBL" id="CP126210">
    <property type="protein sequence ID" value="WIA12284.1"/>
    <property type="molecule type" value="Genomic_DNA"/>
</dbReference>
<organism evidence="1 3">
    <name type="scientific">Tetradesmus obliquus</name>
    <name type="common">Green alga</name>
    <name type="synonym">Acutodesmus obliquus</name>
    <dbReference type="NCBI Taxonomy" id="3088"/>
    <lineage>
        <taxon>Eukaryota</taxon>
        <taxon>Viridiplantae</taxon>
        <taxon>Chlorophyta</taxon>
        <taxon>core chlorophytes</taxon>
        <taxon>Chlorophyceae</taxon>
        <taxon>CS clade</taxon>
        <taxon>Sphaeropleales</taxon>
        <taxon>Scenedesmaceae</taxon>
        <taxon>Tetradesmus</taxon>
    </lineage>
</organism>
<reference evidence="1 3" key="1">
    <citation type="submission" date="2023-05" db="EMBL/GenBank/DDBJ databases">
        <title>A 100% complete, gapless, phased diploid assembly of the Scenedesmus obliquus UTEX 3031 genome.</title>
        <authorList>
            <person name="Biondi T.C."/>
            <person name="Hanschen E.R."/>
            <person name="Kwon T."/>
            <person name="Eng W."/>
            <person name="Kruse C.P.S."/>
            <person name="Koehler S.I."/>
            <person name="Kunde Y."/>
            <person name="Gleasner C.D."/>
            <person name="You Mak K.T."/>
            <person name="Polle J."/>
            <person name="Hovde B.T."/>
            <person name="Starkenburg S.R."/>
        </authorList>
    </citation>
    <scope>NUCLEOTIDE SEQUENCE [LARGE SCALE GENOMIC DNA]</scope>
    <source>
        <strain evidence="1 3">DOE0152z</strain>
    </source>
</reference>
<gene>
    <name evidence="1" type="ORF">OEZ85_012255</name>
    <name evidence="2" type="ORF">OEZ85_012342</name>
</gene>
<keyword evidence="3" id="KW-1185">Reference proteome</keyword>
<evidence type="ECO:0000313" key="1">
    <source>
        <dbReference type="EMBL" id="WIA12184.1"/>
    </source>
</evidence>
<dbReference type="Proteomes" id="UP001244341">
    <property type="component" value="Chromosome 3b"/>
</dbReference>
<evidence type="ECO:0000313" key="3">
    <source>
        <dbReference type="Proteomes" id="UP001244341"/>
    </source>
</evidence>
<protein>
    <recommendedName>
        <fullName evidence="4">DUF659 domain-containing protein</fullName>
    </recommendedName>
</protein>
<dbReference type="EMBL" id="CP126210">
    <property type="protein sequence ID" value="WIA12184.1"/>
    <property type="molecule type" value="Genomic_DNA"/>
</dbReference>
<evidence type="ECO:0000313" key="2">
    <source>
        <dbReference type="EMBL" id="WIA12284.1"/>
    </source>
</evidence>
<name>A0ABY8TTH9_TETOB</name>